<evidence type="ECO:0000313" key="1">
    <source>
        <dbReference type="EMBL" id="GII80511.1"/>
    </source>
</evidence>
<sequence>MTGEGYRVLLAARRRSDVLRAKGFTYDQIAEVHALDHDVSPLRLYRFAHGRTVADVVNAFNDLDPAGTATLREARLYDYEIHPRPGGRRPPVRALTTLARIYQTHARSLVAPAEFSTYISMDRQALDLADYRHLDRKFIRVSSGKIVCANMESKAAWLPGVPDVSLGVQAEQCADLLSALGAEEGDVKRRDLLLELALSLGGLPALALLRHLSSAETARMTAITRAEGRLDESAVAVLEKLTAQCRRLDDDLGPRGVVPVVDAKRRLAARLLHRESLSPALRERLVSVYAELSQLSGYLHYDLAEYELATLRFKDALEAALESGNATLLAYIHHWLSDMASFRGESTKALDHAYAAQGWAKRSPSRLLRARTQFVEAWALALEGEQTASLRLLETARSVAKPTDADPSYLYWVAESSALGGTAAGFCLNALRLPDAAISTVNAQLNGIGGSGYSRTRAFALIQYATALVQKKEIPQAAAVLTEAAQISASHSSARLLHSLRISRGHLQPWAGYTYVNTLDRKLAALGIGVGTQ</sequence>
<dbReference type="Proteomes" id="UP000655287">
    <property type="component" value="Unassembled WGS sequence"/>
</dbReference>
<name>A0A919R6C5_9ACTN</name>
<dbReference type="EMBL" id="BOOU01000074">
    <property type="protein sequence ID" value="GII80511.1"/>
    <property type="molecule type" value="Genomic_DNA"/>
</dbReference>
<dbReference type="AlphaFoldDB" id="A0A919R6C5"/>
<accession>A0A919R6C5</accession>
<evidence type="ECO:0008006" key="3">
    <source>
        <dbReference type="Google" id="ProtNLM"/>
    </source>
</evidence>
<evidence type="ECO:0000313" key="2">
    <source>
        <dbReference type="Proteomes" id="UP000655287"/>
    </source>
</evidence>
<protein>
    <recommendedName>
        <fullName evidence="3">XRE family transcriptional regulator</fullName>
    </recommendedName>
</protein>
<keyword evidence="2" id="KW-1185">Reference proteome</keyword>
<reference evidence="1" key="1">
    <citation type="submission" date="2021-01" db="EMBL/GenBank/DDBJ databases">
        <title>Whole genome shotgun sequence of Sphaerisporangium rufum NBRC 109079.</title>
        <authorList>
            <person name="Komaki H."/>
            <person name="Tamura T."/>
        </authorList>
    </citation>
    <scope>NUCLEOTIDE SEQUENCE</scope>
    <source>
        <strain evidence="1">NBRC 109079</strain>
    </source>
</reference>
<gene>
    <name evidence="1" type="ORF">Sru01_54930</name>
</gene>
<comment type="caution">
    <text evidence="1">The sequence shown here is derived from an EMBL/GenBank/DDBJ whole genome shotgun (WGS) entry which is preliminary data.</text>
</comment>
<dbReference type="InterPro" id="IPR011990">
    <property type="entry name" value="TPR-like_helical_dom_sf"/>
</dbReference>
<dbReference type="RefSeq" id="WP_203991366.1">
    <property type="nucleotide sequence ID" value="NZ_BOOU01000074.1"/>
</dbReference>
<dbReference type="SUPFAM" id="SSF48452">
    <property type="entry name" value="TPR-like"/>
    <property type="match status" value="1"/>
</dbReference>
<organism evidence="1 2">
    <name type="scientific">Sphaerisporangium rufum</name>
    <dbReference type="NCBI Taxonomy" id="1381558"/>
    <lineage>
        <taxon>Bacteria</taxon>
        <taxon>Bacillati</taxon>
        <taxon>Actinomycetota</taxon>
        <taxon>Actinomycetes</taxon>
        <taxon>Streptosporangiales</taxon>
        <taxon>Streptosporangiaceae</taxon>
        <taxon>Sphaerisporangium</taxon>
    </lineage>
</organism>
<proteinExistence type="predicted"/>